<protein>
    <recommendedName>
        <fullName evidence="3">DUF7310 domain-containing protein</fullName>
    </recommendedName>
</protein>
<dbReference type="RefSeq" id="WP_267623428.1">
    <property type="nucleotide sequence ID" value="NZ_JAODIW010000008.1"/>
</dbReference>
<organism evidence="4 5">
    <name type="scientific">Halobium salinum</name>
    <dbReference type="NCBI Taxonomy" id="1364940"/>
    <lineage>
        <taxon>Archaea</taxon>
        <taxon>Methanobacteriati</taxon>
        <taxon>Methanobacteriota</taxon>
        <taxon>Stenosarchaea group</taxon>
        <taxon>Halobacteria</taxon>
        <taxon>Halobacteriales</taxon>
        <taxon>Haloferacaceae</taxon>
        <taxon>Halobium</taxon>
    </lineage>
</organism>
<gene>
    <name evidence="4" type="ORF">ACFO0N_12465</name>
</gene>
<evidence type="ECO:0000256" key="1">
    <source>
        <dbReference type="SAM" id="Coils"/>
    </source>
</evidence>
<reference evidence="4 5" key="1">
    <citation type="journal article" date="2019" name="Int. J. Syst. Evol. Microbiol.">
        <title>The Global Catalogue of Microorganisms (GCM) 10K type strain sequencing project: providing services to taxonomists for standard genome sequencing and annotation.</title>
        <authorList>
            <consortium name="The Broad Institute Genomics Platform"/>
            <consortium name="The Broad Institute Genome Sequencing Center for Infectious Disease"/>
            <person name="Wu L."/>
            <person name="Ma J."/>
        </authorList>
    </citation>
    <scope>NUCLEOTIDE SEQUENCE [LARGE SCALE GENOMIC DNA]</scope>
    <source>
        <strain evidence="4 5">CGMCC 1.12553</strain>
    </source>
</reference>
<dbReference type="Pfam" id="PF23991">
    <property type="entry name" value="DUF7310"/>
    <property type="match status" value="1"/>
</dbReference>
<feature type="region of interest" description="Disordered" evidence="2">
    <location>
        <begin position="17"/>
        <end position="43"/>
    </location>
</feature>
<name>A0ABD5PDB9_9EURY</name>
<dbReference type="InterPro" id="IPR055734">
    <property type="entry name" value="DUF7310"/>
</dbReference>
<feature type="coiled-coil region" evidence="1">
    <location>
        <begin position="49"/>
        <end position="111"/>
    </location>
</feature>
<evidence type="ECO:0000313" key="5">
    <source>
        <dbReference type="Proteomes" id="UP001595921"/>
    </source>
</evidence>
<feature type="compositionally biased region" description="Basic and acidic residues" evidence="2">
    <location>
        <begin position="31"/>
        <end position="43"/>
    </location>
</feature>
<feature type="domain" description="DUF7310" evidence="3">
    <location>
        <begin position="8"/>
        <end position="107"/>
    </location>
</feature>
<accession>A0ABD5PDB9</accession>
<feature type="compositionally biased region" description="Low complexity" evidence="2">
    <location>
        <begin position="154"/>
        <end position="167"/>
    </location>
</feature>
<dbReference type="Proteomes" id="UP001595921">
    <property type="component" value="Unassembled WGS sequence"/>
</dbReference>
<comment type="caution">
    <text evidence="4">The sequence shown here is derived from an EMBL/GenBank/DDBJ whole genome shotgun (WGS) entry which is preliminary data.</text>
</comment>
<evidence type="ECO:0000313" key="4">
    <source>
        <dbReference type="EMBL" id="MFC4358756.1"/>
    </source>
</evidence>
<sequence>MPTDTSDLDRRLRAVERTLTDGTLDAGDGDADTRTDGARDHGLDALPERAALAARLGEVETQLETVESRLDELDAATQAVRGYVGGVRAVNRDVERRADAALAAVDRLERAMADGSGIAGDDGLSRAVAAARDETPVGESGGNDGGDGSDDACDPSSSGGVRSGADLTGDDADAADGAGSTDSADSESPVDTVESGDRGGHDGSVAGRLRDVL</sequence>
<keyword evidence="1" id="KW-0175">Coiled coil</keyword>
<dbReference type="AlphaFoldDB" id="A0ABD5PDB9"/>
<evidence type="ECO:0000259" key="3">
    <source>
        <dbReference type="Pfam" id="PF23991"/>
    </source>
</evidence>
<proteinExistence type="predicted"/>
<evidence type="ECO:0000256" key="2">
    <source>
        <dbReference type="SAM" id="MobiDB-lite"/>
    </source>
</evidence>
<dbReference type="EMBL" id="JBHSDS010000006">
    <property type="protein sequence ID" value="MFC4358756.1"/>
    <property type="molecule type" value="Genomic_DNA"/>
</dbReference>
<feature type="region of interest" description="Disordered" evidence="2">
    <location>
        <begin position="131"/>
        <end position="213"/>
    </location>
</feature>
<keyword evidence="5" id="KW-1185">Reference proteome</keyword>